<feature type="signal peptide" evidence="1">
    <location>
        <begin position="1"/>
        <end position="20"/>
    </location>
</feature>
<evidence type="ECO:0000313" key="2">
    <source>
        <dbReference type="EMBL" id="MCW9712757.1"/>
    </source>
</evidence>
<keyword evidence="3" id="KW-1185">Reference proteome</keyword>
<evidence type="ECO:0000313" key="3">
    <source>
        <dbReference type="Proteomes" id="UP001207337"/>
    </source>
</evidence>
<evidence type="ECO:0008006" key="4">
    <source>
        <dbReference type="Google" id="ProtNLM"/>
    </source>
</evidence>
<name>A0ABT3PY36_9BACT</name>
<evidence type="ECO:0000256" key="1">
    <source>
        <dbReference type="SAM" id="SignalP"/>
    </source>
</evidence>
<dbReference type="Proteomes" id="UP001207337">
    <property type="component" value="Unassembled WGS sequence"/>
</dbReference>
<feature type="chain" id="PRO_5047411884" description="Lipoprotein" evidence="1">
    <location>
        <begin position="21"/>
        <end position="267"/>
    </location>
</feature>
<keyword evidence="1" id="KW-0732">Signal</keyword>
<dbReference type="PROSITE" id="PS51257">
    <property type="entry name" value="PROKAR_LIPOPROTEIN"/>
    <property type="match status" value="1"/>
</dbReference>
<protein>
    <recommendedName>
        <fullName evidence="4">Lipoprotein</fullName>
    </recommendedName>
</protein>
<dbReference type="EMBL" id="JAJNDC010000001">
    <property type="protein sequence ID" value="MCW9712757.1"/>
    <property type="molecule type" value="Genomic_DNA"/>
</dbReference>
<gene>
    <name evidence="2" type="ORF">LQ318_07560</name>
</gene>
<reference evidence="2 3" key="1">
    <citation type="submission" date="2021-11" db="EMBL/GenBank/DDBJ databases">
        <title>Aliifidinibius sp. nov., a new bacterium isolated from saline soil.</title>
        <authorList>
            <person name="Galisteo C."/>
            <person name="De La Haba R."/>
            <person name="Sanchez-Porro C."/>
            <person name="Ventosa A."/>
        </authorList>
    </citation>
    <scope>NUCLEOTIDE SEQUENCE [LARGE SCALE GENOMIC DNA]</scope>
    <source>
        <strain evidence="2 3">KACC 190600</strain>
    </source>
</reference>
<accession>A0ABT3PY36</accession>
<proteinExistence type="predicted"/>
<dbReference type="RefSeq" id="WP_265788953.1">
    <property type="nucleotide sequence ID" value="NZ_BAABRS010000001.1"/>
</dbReference>
<organism evidence="2 3">
    <name type="scientific">Fodinibius salicampi</name>
    <dbReference type="NCBI Taxonomy" id="1920655"/>
    <lineage>
        <taxon>Bacteria</taxon>
        <taxon>Pseudomonadati</taxon>
        <taxon>Balneolota</taxon>
        <taxon>Balneolia</taxon>
        <taxon>Balneolales</taxon>
        <taxon>Balneolaceae</taxon>
        <taxon>Fodinibius</taxon>
    </lineage>
</organism>
<comment type="caution">
    <text evidence="2">The sequence shown here is derived from an EMBL/GenBank/DDBJ whole genome shotgun (WGS) entry which is preliminary data.</text>
</comment>
<sequence length="267" mass="29917">MIKRLLLLSTISCLLLISCSDDPSSFTDEPPELPPAASIDIDMSTLTESPQSKSSITTDDTDYFVQAVFRAGFMKKIIEAHLLIPKNLLEAAEDTVAQLNEEQQWEWSYQYSSNTNGFDVRLIAERISSSAVNWSFLVTADHLNLEEHLVFGGTTQNMGAQGVWTYYGLKDSEDDQKLSEIDWDIQGDSTQIRLEVLSDLSVASGSYIDYDFDGVFKTIEFYNAEADETTIIQWNVDTKAGYIIAPDVNNGEKACWDEDQENVPCSE</sequence>